<dbReference type="Pfam" id="PF15575">
    <property type="entry name" value="Imm49"/>
    <property type="match status" value="2"/>
</dbReference>
<dbReference type="EMBL" id="JAAXPG010000050">
    <property type="protein sequence ID" value="NKZ01986.1"/>
    <property type="molecule type" value="Genomic_DNA"/>
</dbReference>
<dbReference type="AlphaFoldDB" id="A0A7X6MM42"/>
<gene>
    <name evidence="1" type="ORF">HGB44_30640</name>
</gene>
<dbReference type="RefSeq" id="WP_082768632.1">
    <property type="nucleotide sequence ID" value="NZ_JAAXPG010000050.1"/>
</dbReference>
<name>A0A7X6MM42_9ACTN</name>
<evidence type="ECO:0008006" key="3">
    <source>
        <dbReference type="Google" id="ProtNLM"/>
    </source>
</evidence>
<keyword evidence="2" id="KW-1185">Reference proteome</keyword>
<protein>
    <recommendedName>
        <fullName evidence="3">Immunity protein 49</fullName>
    </recommendedName>
</protein>
<evidence type="ECO:0000313" key="1">
    <source>
        <dbReference type="EMBL" id="NKZ01986.1"/>
    </source>
</evidence>
<organism evidence="1 2">
    <name type="scientific">Nocardiopsis alborubida</name>
    <dbReference type="NCBI Taxonomy" id="146802"/>
    <lineage>
        <taxon>Bacteria</taxon>
        <taxon>Bacillati</taxon>
        <taxon>Actinomycetota</taxon>
        <taxon>Actinomycetes</taxon>
        <taxon>Streptosporangiales</taxon>
        <taxon>Nocardiopsidaceae</taxon>
        <taxon>Nocardiopsis</taxon>
    </lineage>
</organism>
<dbReference type="InterPro" id="IPR029074">
    <property type="entry name" value="Imm49"/>
</dbReference>
<accession>A0A7X6MM42</accession>
<comment type="caution">
    <text evidence="1">The sequence shown here is derived from an EMBL/GenBank/DDBJ whole genome shotgun (WGS) entry which is preliminary data.</text>
</comment>
<dbReference type="Proteomes" id="UP000553209">
    <property type="component" value="Unassembled WGS sequence"/>
</dbReference>
<evidence type="ECO:0000313" key="2">
    <source>
        <dbReference type="Proteomes" id="UP000553209"/>
    </source>
</evidence>
<sequence>MRIERHDVRDEALAEATEDFFDRIGGAAHRQQECGRELHGWDIVADDLCDYAGARSVADPAIDTDSHAALYSAAEARIGALKLDCAPASASFSVHLTYTGTGVSYFGEGEDTDQDRAPTTWDWIQTLYLCLVADLHEENEGAFLTLASTFDEGEVLARGLAYYLFPELGAQRDQVLGYVEAAVTGMANDGELPHPDLLQLYALLSRDEELFWKMMAARLEAHRDSAPDVSPRFLLPIDEIAFAAMAVRMEGWGQPLESDYLPHRLVAGEQGWRGLRVGAYGADKDPGALRVLSQGALKVERSVTVPGRIDRILERLDSHSAENLEDIRGSALVPDMLPGELQRHAEDEIRRFQYSSLADTQERHPRQLEALTHASQYTAAAFTSVTSVEDTVEIPLGPTTVSLPGAASNGDTNEGTRTVAIEYAVLSGSRERLDTLLSYAMDAFAFEDRAESASVHSLYSAALLAYLRAESSRSRTDHNDDQGTVQPTEEVRAAMDEAVAALERHHALPGYPPPPVILLSQLVAGDREGFALALADALEEHRDASGVGRNQGDSDGFVNTRVLALACLARARGWDVPVESDYLPRGVLDHAATLFD</sequence>
<proteinExistence type="predicted"/>
<reference evidence="1 2" key="1">
    <citation type="submission" date="2020-04" db="EMBL/GenBank/DDBJ databases">
        <title>MicrobeNet Type strains.</title>
        <authorList>
            <person name="Nicholson A.C."/>
        </authorList>
    </citation>
    <scope>NUCLEOTIDE SEQUENCE [LARGE SCALE GENOMIC DNA]</scope>
    <source>
        <strain evidence="1 2">ATCC 23612</strain>
    </source>
</reference>